<evidence type="ECO:0000256" key="5">
    <source>
        <dbReference type="ARBA" id="ARBA00022842"/>
    </source>
</evidence>
<comment type="caution">
    <text evidence="6">The sequence shown here is derived from an EMBL/GenBank/DDBJ whole genome shotgun (WGS) entry which is preliminary data.</text>
</comment>
<sequence length="81" mass="9402">MQEELGIEISVDGFFMESLYSYDQGTIQLLAYWSTLKSGTVTLNVHQNITWVDRHSMVQYRYAPADIPIVRRLVQTGFSRE</sequence>
<proteinExistence type="inferred from homology"/>
<comment type="similarity">
    <text evidence="2">Belongs to the Nudix hydrolase family.</text>
</comment>
<comment type="cofactor">
    <cofactor evidence="1">
        <name>Mg(2+)</name>
        <dbReference type="ChEBI" id="CHEBI:18420"/>
    </cofactor>
</comment>
<dbReference type="GO" id="GO:0008413">
    <property type="term" value="F:8-oxo-7,8-dihydroguanosine triphosphate pyrophosphatase activity"/>
    <property type="evidence" value="ECO:0007669"/>
    <property type="project" value="TreeGrafter"/>
</dbReference>
<evidence type="ECO:0000256" key="3">
    <source>
        <dbReference type="ARBA" id="ARBA00022723"/>
    </source>
</evidence>
<dbReference type="SUPFAM" id="SSF55811">
    <property type="entry name" value="Nudix"/>
    <property type="match status" value="1"/>
</dbReference>
<protein>
    <recommendedName>
        <fullName evidence="7">8-oxo-dGTP diphosphatase</fullName>
    </recommendedName>
</protein>
<keyword evidence="5" id="KW-0460">Magnesium</keyword>
<accession>A0A645EJC6</accession>
<evidence type="ECO:0000256" key="4">
    <source>
        <dbReference type="ARBA" id="ARBA00022801"/>
    </source>
</evidence>
<dbReference type="GO" id="GO:0035539">
    <property type="term" value="F:8-oxo-7,8-dihydrodeoxyguanosine triphosphate pyrophosphatase activity"/>
    <property type="evidence" value="ECO:0007669"/>
    <property type="project" value="TreeGrafter"/>
</dbReference>
<evidence type="ECO:0008006" key="7">
    <source>
        <dbReference type="Google" id="ProtNLM"/>
    </source>
</evidence>
<gene>
    <name evidence="6" type="ORF">SDC9_148012</name>
</gene>
<dbReference type="GO" id="GO:0044715">
    <property type="term" value="F:8-oxo-dGDP phosphatase activity"/>
    <property type="evidence" value="ECO:0007669"/>
    <property type="project" value="TreeGrafter"/>
</dbReference>
<dbReference type="EMBL" id="VSSQ01046841">
    <property type="protein sequence ID" value="MPN00814.1"/>
    <property type="molecule type" value="Genomic_DNA"/>
</dbReference>
<dbReference type="GO" id="GO:0044716">
    <property type="term" value="F:8-oxo-GDP phosphatase activity"/>
    <property type="evidence" value="ECO:0007669"/>
    <property type="project" value="TreeGrafter"/>
</dbReference>
<evidence type="ECO:0000256" key="1">
    <source>
        <dbReference type="ARBA" id="ARBA00001946"/>
    </source>
</evidence>
<dbReference type="GO" id="GO:0006281">
    <property type="term" value="P:DNA repair"/>
    <property type="evidence" value="ECO:0007669"/>
    <property type="project" value="InterPro"/>
</dbReference>
<dbReference type="GO" id="GO:0046872">
    <property type="term" value="F:metal ion binding"/>
    <property type="evidence" value="ECO:0007669"/>
    <property type="project" value="UniProtKB-KW"/>
</dbReference>
<keyword evidence="4" id="KW-0378">Hydrolase</keyword>
<keyword evidence="3" id="KW-0479">Metal-binding</keyword>
<organism evidence="6">
    <name type="scientific">bioreactor metagenome</name>
    <dbReference type="NCBI Taxonomy" id="1076179"/>
    <lineage>
        <taxon>unclassified sequences</taxon>
        <taxon>metagenomes</taxon>
        <taxon>ecological metagenomes</taxon>
    </lineage>
</organism>
<dbReference type="InterPro" id="IPR047127">
    <property type="entry name" value="MutT-like"/>
</dbReference>
<dbReference type="InterPro" id="IPR015797">
    <property type="entry name" value="NUDIX_hydrolase-like_dom_sf"/>
</dbReference>
<dbReference type="PANTHER" id="PTHR47707">
    <property type="entry name" value="8-OXO-DGTP DIPHOSPHATASE"/>
    <property type="match status" value="1"/>
</dbReference>
<name>A0A645EJC6_9ZZZZ</name>
<dbReference type="AlphaFoldDB" id="A0A645EJC6"/>
<dbReference type="PANTHER" id="PTHR47707:SF1">
    <property type="entry name" value="NUDIX HYDROLASE FAMILY PROTEIN"/>
    <property type="match status" value="1"/>
</dbReference>
<reference evidence="6" key="1">
    <citation type="submission" date="2019-08" db="EMBL/GenBank/DDBJ databases">
        <authorList>
            <person name="Kucharzyk K."/>
            <person name="Murdoch R.W."/>
            <person name="Higgins S."/>
            <person name="Loffler F."/>
        </authorList>
    </citation>
    <scope>NUCLEOTIDE SEQUENCE</scope>
</reference>
<evidence type="ECO:0000313" key="6">
    <source>
        <dbReference type="EMBL" id="MPN00814.1"/>
    </source>
</evidence>
<dbReference type="Gene3D" id="3.90.79.10">
    <property type="entry name" value="Nucleoside Triphosphate Pyrophosphohydrolase"/>
    <property type="match status" value="1"/>
</dbReference>
<evidence type="ECO:0000256" key="2">
    <source>
        <dbReference type="ARBA" id="ARBA00005582"/>
    </source>
</evidence>